<dbReference type="AlphaFoldDB" id="A0A9D4YFM3"/>
<comment type="caution">
    <text evidence="5">The sequence shown here is derived from an EMBL/GenBank/DDBJ whole genome shotgun (WGS) entry which is preliminary data.</text>
</comment>
<dbReference type="CDD" id="cd14707">
    <property type="entry name" value="bZIP_plant_BZIP46"/>
    <property type="match status" value="1"/>
</dbReference>
<dbReference type="PROSITE" id="PS00036">
    <property type="entry name" value="BZIP_BASIC"/>
    <property type="match status" value="1"/>
</dbReference>
<dbReference type="Gramene" id="Psat2g152560.1">
    <property type="protein sequence ID" value="Psat2g152560.1.cds"/>
    <property type="gene ID" value="Psat2g152560"/>
</dbReference>
<evidence type="ECO:0000256" key="2">
    <source>
        <dbReference type="ARBA" id="ARBA00023125"/>
    </source>
</evidence>
<sequence length="268" mass="30688">MEELWKDINMSSLNEQNTRRPMIMSTRDSSTFGGVILQDFLARPLNINPPKNIDHHYSSNNSSSSVASDQNPSFFCPTVSTAPPPLVTALSLNTRPDHFPFDTLIRHNKDNNSQLLFQQQHQQQRNITVSKVSHVVNPTPFDPNVGVVSNAFTCFGKRFGEPPDVSPGERRNKRMIKNRESAARSRARKQEKITSFFLSHNQMCELKICRKHVSFYLLFQAYTTELEQKVDFLLEENAKLKRQQQELWEAASSAPKKNSLHRTLTAPF</sequence>
<dbReference type="PANTHER" id="PTHR22952:SF433">
    <property type="entry name" value="PROTEIN FD"/>
    <property type="match status" value="1"/>
</dbReference>
<dbReference type="Gramene" id="Psat02G0443500-T1">
    <property type="protein sequence ID" value="KAI5438707.1"/>
    <property type="gene ID" value="KIW84_024435"/>
</dbReference>
<comment type="subcellular location">
    <subcellularLocation>
        <location evidence="1">Nucleus</location>
    </subcellularLocation>
</comment>
<dbReference type="SUPFAM" id="SSF57959">
    <property type="entry name" value="Leucine zipper domain"/>
    <property type="match status" value="1"/>
</dbReference>
<dbReference type="OrthoDB" id="644067at2759"/>
<keyword evidence="3" id="KW-0539">Nucleus</keyword>
<evidence type="ECO:0000259" key="4">
    <source>
        <dbReference type="PROSITE" id="PS00036"/>
    </source>
</evidence>
<dbReference type="GO" id="GO:0045893">
    <property type="term" value="P:positive regulation of DNA-templated transcription"/>
    <property type="evidence" value="ECO:0007669"/>
    <property type="project" value="InterPro"/>
</dbReference>
<protein>
    <recommendedName>
        <fullName evidence="4">BZIP domain-containing protein</fullName>
    </recommendedName>
</protein>
<dbReference type="GO" id="GO:0003700">
    <property type="term" value="F:DNA-binding transcription factor activity"/>
    <property type="evidence" value="ECO:0007669"/>
    <property type="project" value="InterPro"/>
</dbReference>
<name>A0A9D4YFM3_PEA</name>
<accession>A0A9D4YFM3</accession>
<proteinExistence type="predicted"/>
<reference evidence="5 6" key="1">
    <citation type="journal article" date="2022" name="Nat. Genet.">
        <title>Improved pea reference genome and pan-genome highlight genomic features and evolutionary characteristics.</title>
        <authorList>
            <person name="Yang T."/>
            <person name="Liu R."/>
            <person name="Luo Y."/>
            <person name="Hu S."/>
            <person name="Wang D."/>
            <person name="Wang C."/>
            <person name="Pandey M.K."/>
            <person name="Ge S."/>
            <person name="Xu Q."/>
            <person name="Li N."/>
            <person name="Li G."/>
            <person name="Huang Y."/>
            <person name="Saxena R.K."/>
            <person name="Ji Y."/>
            <person name="Li M."/>
            <person name="Yan X."/>
            <person name="He Y."/>
            <person name="Liu Y."/>
            <person name="Wang X."/>
            <person name="Xiang C."/>
            <person name="Varshney R.K."/>
            <person name="Ding H."/>
            <person name="Gao S."/>
            <person name="Zong X."/>
        </authorList>
    </citation>
    <scope>NUCLEOTIDE SEQUENCE [LARGE SCALE GENOMIC DNA]</scope>
    <source>
        <strain evidence="5 6">cv. Zhongwan 6</strain>
    </source>
</reference>
<evidence type="ECO:0000313" key="5">
    <source>
        <dbReference type="EMBL" id="KAI5438707.1"/>
    </source>
</evidence>
<evidence type="ECO:0000313" key="6">
    <source>
        <dbReference type="Proteomes" id="UP001058974"/>
    </source>
</evidence>
<dbReference type="Gene3D" id="1.20.5.170">
    <property type="match status" value="1"/>
</dbReference>
<dbReference type="GO" id="GO:0003677">
    <property type="term" value="F:DNA binding"/>
    <property type="evidence" value="ECO:0007669"/>
    <property type="project" value="UniProtKB-KW"/>
</dbReference>
<dbReference type="PANTHER" id="PTHR22952">
    <property type="entry name" value="CAMP-RESPONSE ELEMENT BINDING PROTEIN-RELATED"/>
    <property type="match status" value="1"/>
</dbReference>
<dbReference type="Proteomes" id="UP001058974">
    <property type="component" value="Chromosome 2"/>
</dbReference>
<keyword evidence="2" id="KW-0238">DNA-binding</keyword>
<dbReference type="InterPro" id="IPR046347">
    <property type="entry name" value="bZIP_sf"/>
</dbReference>
<feature type="domain" description="BZIP" evidence="4">
    <location>
        <begin position="173"/>
        <end position="188"/>
    </location>
</feature>
<organism evidence="5 6">
    <name type="scientific">Pisum sativum</name>
    <name type="common">Garden pea</name>
    <name type="synonym">Lathyrus oleraceus</name>
    <dbReference type="NCBI Taxonomy" id="3888"/>
    <lineage>
        <taxon>Eukaryota</taxon>
        <taxon>Viridiplantae</taxon>
        <taxon>Streptophyta</taxon>
        <taxon>Embryophyta</taxon>
        <taxon>Tracheophyta</taxon>
        <taxon>Spermatophyta</taxon>
        <taxon>Magnoliopsida</taxon>
        <taxon>eudicotyledons</taxon>
        <taxon>Gunneridae</taxon>
        <taxon>Pentapetalae</taxon>
        <taxon>rosids</taxon>
        <taxon>fabids</taxon>
        <taxon>Fabales</taxon>
        <taxon>Fabaceae</taxon>
        <taxon>Papilionoideae</taxon>
        <taxon>50 kb inversion clade</taxon>
        <taxon>NPAAA clade</taxon>
        <taxon>Hologalegina</taxon>
        <taxon>IRL clade</taxon>
        <taxon>Fabeae</taxon>
        <taxon>Lathyrus</taxon>
    </lineage>
</organism>
<keyword evidence="6" id="KW-1185">Reference proteome</keyword>
<dbReference type="GO" id="GO:0005634">
    <property type="term" value="C:nucleus"/>
    <property type="evidence" value="ECO:0007669"/>
    <property type="project" value="UniProtKB-SubCell"/>
</dbReference>
<dbReference type="InterPro" id="IPR004827">
    <property type="entry name" value="bZIP"/>
</dbReference>
<dbReference type="SMART" id="SM00338">
    <property type="entry name" value="BRLZ"/>
    <property type="match status" value="1"/>
</dbReference>
<dbReference type="EMBL" id="JAMSHJ010000002">
    <property type="protein sequence ID" value="KAI5438707.1"/>
    <property type="molecule type" value="Genomic_DNA"/>
</dbReference>
<evidence type="ECO:0000256" key="3">
    <source>
        <dbReference type="ARBA" id="ARBA00023242"/>
    </source>
</evidence>
<dbReference type="InterPro" id="IPR043452">
    <property type="entry name" value="BZIP46-like"/>
</dbReference>
<evidence type="ECO:0000256" key="1">
    <source>
        <dbReference type="ARBA" id="ARBA00004123"/>
    </source>
</evidence>
<gene>
    <name evidence="5" type="ORF">KIW84_024435</name>
</gene>